<evidence type="ECO:0000313" key="2">
    <source>
        <dbReference type="Proteomes" id="UP000014115"/>
    </source>
</evidence>
<dbReference type="AlphaFoldDB" id="K2LCE1"/>
<reference evidence="1 2" key="1">
    <citation type="journal article" date="2012" name="J. Bacteriol.">
        <title>Genome Sequence of Idiomarina xiamenensis Type Strain 10-D-4.</title>
        <authorList>
            <person name="Lai Q."/>
            <person name="Wang L."/>
            <person name="Wang W."/>
            <person name="Shao Z."/>
        </authorList>
    </citation>
    <scope>NUCLEOTIDE SEQUENCE [LARGE SCALE GENOMIC DNA]</scope>
    <source>
        <strain evidence="1 2">10-D-4</strain>
    </source>
</reference>
<dbReference type="EMBL" id="AMRG01000001">
    <property type="protein sequence ID" value="EKE87535.1"/>
    <property type="molecule type" value="Genomic_DNA"/>
</dbReference>
<dbReference type="OrthoDB" id="1451126at2"/>
<evidence type="ECO:0000313" key="1">
    <source>
        <dbReference type="EMBL" id="EKE87535.1"/>
    </source>
</evidence>
<protein>
    <submittedName>
        <fullName evidence="1">Uncharacterized protein</fullName>
    </submittedName>
</protein>
<organism evidence="1 2">
    <name type="scientific">Idiomarina xiamenensis 10-D-4</name>
    <dbReference type="NCBI Taxonomy" id="740709"/>
    <lineage>
        <taxon>Bacteria</taxon>
        <taxon>Pseudomonadati</taxon>
        <taxon>Pseudomonadota</taxon>
        <taxon>Gammaproteobacteria</taxon>
        <taxon>Alteromonadales</taxon>
        <taxon>Idiomarinaceae</taxon>
        <taxon>Idiomarina</taxon>
    </lineage>
</organism>
<dbReference type="Proteomes" id="UP000014115">
    <property type="component" value="Unassembled WGS sequence"/>
</dbReference>
<dbReference type="PATRIC" id="fig|740709.3.peg.106"/>
<dbReference type="RefSeq" id="WP_008487034.1">
    <property type="nucleotide sequence ID" value="NZ_AMRG01000001.1"/>
</dbReference>
<accession>K2LCE1</accession>
<keyword evidence="2" id="KW-1185">Reference proteome</keyword>
<dbReference type="STRING" id="740709.A10D4_00535"/>
<gene>
    <name evidence="1" type="ORF">A10D4_00535</name>
</gene>
<name>K2LCE1_9GAMM</name>
<sequence length="322" mass="37901">MLPKSLPIKLSKKDREAIVEDLNRIDYMTPAQCRGALLRRYHELQHFYLNPPRSHIEARELQPRDFFVHFRAQDFLSFGYIHALIEQQPQLFLNALYSFNRYDQVIYNASGYDHGAFAWQVLIGYAANDDVYIDFMLPRSLPLTEGRVVCHIIVDCILALRNPDLKAPAVDSAERFLQCKRTHYERAMINALLGILTQDVERFNDALQASLDYHRRSQITFDRGLLKYMPVSSYGLLALAYRYFDNQQYQQIKHSKHDLWWSAFVAHNEQQGYRVGQHLIRFDGELSFMNDAESMMEVKHTSVAEMREQARQARREYAQRQQ</sequence>
<comment type="caution">
    <text evidence="1">The sequence shown here is derived from an EMBL/GenBank/DDBJ whole genome shotgun (WGS) entry which is preliminary data.</text>
</comment>
<proteinExistence type="predicted"/>